<evidence type="ECO:0000313" key="2">
    <source>
        <dbReference type="EMBL" id="KKQ66461.1"/>
    </source>
</evidence>
<dbReference type="EMBL" id="LBUP01000005">
    <property type="protein sequence ID" value="KKQ66461.1"/>
    <property type="molecule type" value="Genomic_DNA"/>
</dbReference>
<reference evidence="2 3" key="1">
    <citation type="journal article" date="2015" name="Nature">
        <title>rRNA introns, odd ribosomes, and small enigmatic genomes across a large radiation of phyla.</title>
        <authorList>
            <person name="Brown C.T."/>
            <person name="Hug L.A."/>
            <person name="Thomas B.C."/>
            <person name="Sharon I."/>
            <person name="Castelle C.J."/>
            <person name="Singh A."/>
            <person name="Wilkins M.J."/>
            <person name="Williams K.H."/>
            <person name="Banfield J.F."/>
        </authorList>
    </citation>
    <scope>NUCLEOTIDE SEQUENCE [LARGE SCALE GENOMIC DNA]</scope>
</reference>
<name>A0A0G0MNG5_9BACT</name>
<keyword evidence="1" id="KW-0472">Membrane</keyword>
<protein>
    <submittedName>
        <fullName evidence="2">Uncharacterized protein</fullName>
    </submittedName>
</protein>
<accession>A0A0G0MNG5</accession>
<organism evidence="2 3">
    <name type="scientific">Candidatus Daviesbacteria bacterium GW2011_GWA2_38_24</name>
    <dbReference type="NCBI Taxonomy" id="1618422"/>
    <lineage>
        <taxon>Bacteria</taxon>
        <taxon>Candidatus Daviesiibacteriota</taxon>
    </lineage>
</organism>
<keyword evidence="1" id="KW-0812">Transmembrane</keyword>
<sequence>MKPKLKVVQMFFRIVFSVLCFALIIVILNGNFAPFGATLSYKSGQRGISELTPNSRVRKIQSTEGAVYQQFDDIVYFTTKMPYKFDKARVKITFQNKNEKQNVYLGFKDEEIWSYDTKLIDAPLLQNLKWDYVGENPYIYQREKQYSSLETFKLNPPSDTIVGVYDYPKELLQQTTLADYKPRKKDTVINTPLRGSHTFFVYVKDEMFKMKFLKQDLNWYEGKDDMKIKIYKENDLVYEHSVADDGIDDSSGNNLPPQEIVIQNPGPEYPEPGVYKVVVNLSNDSVIKSITTNLHKIVFEGSVFPISNKSVYPRVVAKDEASNLYTNALGISATVFHDQSLQTINIGGNQIKLETIKEESFVFAEDDFTSIIAPKSNILLKGELGYFSFNKDQFFLPSTYHILPIHSIEEIDAVDYLITPYKRVKLDGEWKITEVEFDLSTAFIENGHLSWIIKAPGLKDIKENISIKSIDISFSKYRKFQ</sequence>
<evidence type="ECO:0000313" key="3">
    <source>
        <dbReference type="Proteomes" id="UP000034235"/>
    </source>
</evidence>
<gene>
    <name evidence="2" type="ORF">US86_C0005G0072</name>
</gene>
<dbReference type="Proteomes" id="UP000034235">
    <property type="component" value="Unassembled WGS sequence"/>
</dbReference>
<feature type="transmembrane region" description="Helical" evidence="1">
    <location>
        <begin position="12"/>
        <end position="32"/>
    </location>
</feature>
<proteinExistence type="predicted"/>
<comment type="caution">
    <text evidence="2">The sequence shown here is derived from an EMBL/GenBank/DDBJ whole genome shotgun (WGS) entry which is preliminary data.</text>
</comment>
<keyword evidence="1" id="KW-1133">Transmembrane helix</keyword>
<dbReference type="AlphaFoldDB" id="A0A0G0MNG5"/>
<evidence type="ECO:0000256" key="1">
    <source>
        <dbReference type="SAM" id="Phobius"/>
    </source>
</evidence>